<dbReference type="InterPro" id="IPR043502">
    <property type="entry name" value="DNA/RNA_pol_sf"/>
</dbReference>
<evidence type="ECO:0000256" key="1">
    <source>
        <dbReference type="SAM" id="MobiDB-lite"/>
    </source>
</evidence>
<evidence type="ECO:0000313" key="2">
    <source>
        <dbReference type="EMBL" id="ETV95458.1"/>
    </source>
</evidence>
<protein>
    <recommendedName>
        <fullName evidence="3">Peptidase A2 domain-containing protein</fullName>
    </recommendedName>
</protein>
<feature type="compositionally biased region" description="Basic and acidic residues" evidence="1">
    <location>
        <begin position="524"/>
        <end position="541"/>
    </location>
</feature>
<feature type="compositionally biased region" description="Basic and acidic residues" evidence="1">
    <location>
        <begin position="152"/>
        <end position="183"/>
    </location>
</feature>
<feature type="region of interest" description="Disordered" evidence="1">
    <location>
        <begin position="152"/>
        <end position="204"/>
    </location>
</feature>
<accession>A0A024TN78</accession>
<organism evidence="2">
    <name type="scientific">Aphanomyces invadans</name>
    <dbReference type="NCBI Taxonomy" id="157072"/>
    <lineage>
        <taxon>Eukaryota</taxon>
        <taxon>Sar</taxon>
        <taxon>Stramenopiles</taxon>
        <taxon>Oomycota</taxon>
        <taxon>Saprolegniomycetes</taxon>
        <taxon>Saprolegniales</taxon>
        <taxon>Verrucalvaceae</taxon>
        <taxon>Aphanomyces</taxon>
    </lineage>
</organism>
<name>A0A024TN78_9STRA</name>
<dbReference type="AlphaFoldDB" id="A0A024TN78"/>
<dbReference type="SUPFAM" id="SSF56672">
    <property type="entry name" value="DNA/RNA polymerases"/>
    <property type="match status" value="1"/>
</dbReference>
<feature type="region of interest" description="Disordered" evidence="1">
    <location>
        <begin position="524"/>
        <end position="558"/>
    </location>
</feature>
<gene>
    <name evidence="2" type="ORF">H310_11315</name>
</gene>
<dbReference type="EMBL" id="KI913981">
    <property type="protein sequence ID" value="ETV95458.1"/>
    <property type="molecule type" value="Genomic_DNA"/>
</dbReference>
<proteinExistence type="predicted"/>
<sequence length="709" mass="78203">MGSYYGYGRGQVWNAPTIPQAPTFKGSTKSERRVFMREYQNAEWIAWFHAAFEEDPQDLDDLKKRLVAAIRFNMKTLDAESRVGRMLDDLVRVLEQDHQEWVLHQEGKIAVYKQLHLHRNKDLKSGVFRFVNWLRRFSAGFQLNFGLEKATADPHASKTGGERGIRGRRSDGGSRSDGRRDGGTRNALKAHPVEKPDASGDKDEVVQKMQPGGCLKCASVDAFVKKRQGQINVLAAKSNRRATNRVALVEDSVRVENILLDSGADVNVVLRGVTKALTAAAVPLEIVVQDKPQLVFHYGETAAPQKMSRRAAFGKLTLDTACGPLVLRGLKAWVDYTASSIDLIISRPVMEFLGFSMDDLLVEARQQKSEWDVSDGVDIPYSNMARVTRLMAEIMNSTIVEDNEEARRERRDSVLKVQMAKAGEAQGRGLDAKDLHRLTSSLRNHVDVFREDLGNESSVKVEPLKMRIKPNVRPVKCGMRRYPPAHVEYMREHVEALEADGMVYKNSRSTWALAPRIVPKKDAGALRRTTDTHSFVSKERVSTSPWTGPKAGPPAASNEGAVVAPEAYARAYNCGCVRLRGGRLFRDDVVDDDDLRFGRLAAVRAGLHAGGSPLWAAGGRAPIVGGQFVAAGHGNRWVAGGAAPRGIQWAATGKLADIRARPAMMDDVITDNAAPVVAPDNVAPVADDTTSPRQLTEYESADYESDEFA</sequence>
<dbReference type="GeneID" id="20088365"/>
<dbReference type="VEuPathDB" id="FungiDB:H310_11315"/>
<feature type="compositionally biased region" description="Acidic residues" evidence="1">
    <location>
        <begin position="699"/>
        <end position="709"/>
    </location>
</feature>
<evidence type="ECO:0008006" key="3">
    <source>
        <dbReference type="Google" id="ProtNLM"/>
    </source>
</evidence>
<reference evidence="2" key="1">
    <citation type="submission" date="2013-12" db="EMBL/GenBank/DDBJ databases">
        <title>The Genome Sequence of Aphanomyces invadans NJM9701.</title>
        <authorList>
            <consortium name="The Broad Institute Genomics Platform"/>
            <person name="Russ C."/>
            <person name="Tyler B."/>
            <person name="van West P."/>
            <person name="Dieguez-Uribeondo J."/>
            <person name="Young S.K."/>
            <person name="Zeng Q."/>
            <person name="Gargeya S."/>
            <person name="Fitzgerald M."/>
            <person name="Abouelleil A."/>
            <person name="Alvarado L."/>
            <person name="Chapman S.B."/>
            <person name="Gainer-Dewar J."/>
            <person name="Goldberg J."/>
            <person name="Griggs A."/>
            <person name="Gujja S."/>
            <person name="Hansen M."/>
            <person name="Howarth C."/>
            <person name="Imamovic A."/>
            <person name="Ireland A."/>
            <person name="Larimer J."/>
            <person name="McCowan C."/>
            <person name="Murphy C."/>
            <person name="Pearson M."/>
            <person name="Poon T.W."/>
            <person name="Priest M."/>
            <person name="Roberts A."/>
            <person name="Saif S."/>
            <person name="Shea T."/>
            <person name="Sykes S."/>
            <person name="Wortman J."/>
            <person name="Nusbaum C."/>
            <person name="Birren B."/>
        </authorList>
    </citation>
    <scope>NUCLEOTIDE SEQUENCE [LARGE SCALE GENOMIC DNA]</scope>
    <source>
        <strain evidence="2">NJM9701</strain>
    </source>
</reference>
<feature type="region of interest" description="Disordered" evidence="1">
    <location>
        <begin position="681"/>
        <end position="709"/>
    </location>
</feature>
<dbReference type="RefSeq" id="XP_008876159.1">
    <property type="nucleotide sequence ID" value="XM_008877937.1"/>
</dbReference>
<dbReference type="Gene3D" id="3.10.10.10">
    <property type="entry name" value="HIV Type 1 Reverse Transcriptase, subunit A, domain 1"/>
    <property type="match status" value="1"/>
</dbReference>
<feature type="compositionally biased region" description="Basic and acidic residues" evidence="1">
    <location>
        <begin position="191"/>
        <end position="204"/>
    </location>
</feature>